<dbReference type="AlphaFoldDB" id="A0A1R4GY36"/>
<organism evidence="1 2">
    <name type="scientific">Psychrobacter piechaudii</name>
    <dbReference type="NCBI Taxonomy" id="1945521"/>
    <lineage>
        <taxon>Bacteria</taxon>
        <taxon>Pseudomonadati</taxon>
        <taxon>Pseudomonadota</taxon>
        <taxon>Gammaproteobacteria</taxon>
        <taxon>Moraxellales</taxon>
        <taxon>Moraxellaceae</taxon>
        <taxon>Psychrobacter</taxon>
    </lineage>
</organism>
<evidence type="ECO:0000313" key="1">
    <source>
        <dbReference type="EMBL" id="SJM73117.1"/>
    </source>
</evidence>
<dbReference type="RefSeq" id="WP_077452098.1">
    <property type="nucleotide sequence ID" value="NZ_FUGE01000264.1"/>
</dbReference>
<dbReference type="GO" id="GO:0020037">
    <property type="term" value="F:heme binding"/>
    <property type="evidence" value="ECO:0007669"/>
    <property type="project" value="InterPro"/>
</dbReference>
<name>A0A1R4GY36_9GAMM</name>
<dbReference type="OrthoDB" id="336698at2"/>
<dbReference type="Proteomes" id="UP000188357">
    <property type="component" value="Unassembled WGS sequence"/>
</dbReference>
<dbReference type="STRING" id="1945521.A1232T_02323"/>
<accession>A0A1R4GY36</accession>
<keyword evidence="2" id="KW-1185">Reference proteome</keyword>
<dbReference type="EMBL" id="FUGE01000264">
    <property type="protein sequence ID" value="SJM73117.1"/>
    <property type="molecule type" value="Genomic_DNA"/>
</dbReference>
<evidence type="ECO:0000313" key="2">
    <source>
        <dbReference type="Proteomes" id="UP000188357"/>
    </source>
</evidence>
<dbReference type="Gene3D" id="2.40.180.10">
    <property type="entry name" value="Catalase core domain"/>
    <property type="match status" value="1"/>
</dbReference>
<dbReference type="CDD" id="cd08152">
    <property type="entry name" value="y4iL_like"/>
    <property type="match status" value="1"/>
</dbReference>
<reference evidence="1 2" key="1">
    <citation type="submission" date="2017-02" db="EMBL/GenBank/DDBJ databases">
        <authorList>
            <person name="Peterson S.W."/>
        </authorList>
    </citation>
    <scope>NUCLEOTIDE SEQUENCE [LARGE SCALE GENOMIC DNA]</scope>
    <source>
        <strain evidence="1">Psychrobacter_piechaudii</strain>
    </source>
</reference>
<protein>
    <submittedName>
        <fullName evidence="1">Catalase</fullName>
    </submittedName>
</protein>
<dbReference type="SUPFAM" id="SSF56634">
    <property type="entry name" value="Heme-dependent catalase-like"/>
    <property type="match status" value="1"/>
</dbReference>
<dbReference type="InterPro" id="IPR020835">
    <property type="entry name" value="Catalase_sf"/>
</dbReference>
<gene>
    <name evidence="1" type="ORF">A1232T_02323</name>
</gene>
<sequence length="383" mass="44189">MLHKLFKKKFALYDPKFVYLTEEDEKDIVKITEDIKAYIAKSDKVSNINYHTRDAHAKGYCALKAKFEILSNIQKEYAQGIYATPGIHDAVIRFSNGSSRVLEDKKLGLAQGMAFKVFDVPGKKLAPGEEDSTNFDFNLINHPVFFCNRIKDYTYVSKLFLEMTDYFSKGAAGRAQFAFNWLTNYGSQLPSKESIKTLKAIGGFKKIEPKNTLLYEFYSQGAVRHGDYMAKIRVKPTRESIQKIKRRELDVNVRQEAIRPLIIEEIREHDYEFEVQIQLCQNVKKQPINDLTVEWKPSEAPFVTVARLTIPCQDIPDDGYFHVMENLSFTPFRCLEENRPIGNLQQARLKAYQIASEQRHSLNGIKRQEPSSLQQAFEMISIN</sequence>
<proteinExistence type="predicted"/>